<comment type="caution">
    <text evidence="2">The sequence shown here is derived from an EMBL/GenBank/DDBJ whole genome shotgun (WGS) entry which is preliminary data.</text>
</comment>
<dbReference type="Proteomes" id="UP001165069">
    <property type="component" value="Unassembled WGS sequence"/>
</dbReference>
<dbReference type="RefSeq" id="WP_285575489.1">
    <property type="nucleotide sequence ID" value="NZ_BSDE01000004.1"/>
</dbReference>
<feature type="region of interest" description="Disordered" evidence="1">
    <location>
        <begin position="123"/>
        <end position="177"/>
    </location>
</feature>
<feature type="compositionally biased region" description="Pro residues" evidence="1">
    <location>
        <begin position="148"/>
        <end position="176"/>
    </location>
</feature>
<evidence type="ECO:0000256" key="1">
    <source>
        <dbReference type="SAM" id="MobiDB-lite"/>
    </source>
</evidence>
<sequence length="480" mass="52126">MLKPWRTFTLAAWTLLGPVRGGEAPLTTFERMDTLYFGKGSVALSPLGLEKLGQFVQAWGKTGPWAIGIPRNHGASEPVVQGRVQALIHALAEQGVVGVVTLATEAVPRDGFDPMLVGKLKADPFAGVDPNEDQPQAPAVQPVEPVLPSAPAPVPAPASEPAPARPKAPVPAPRPSSVPWWAIQGSVETRSSQPAQPPTVRLDAKPSQVLGLGLNLWGDWGQIDLGYSKTAQAEQSEPTNRLDVSTQATTFYRQWRLGAQFKGAWMPIGISYEDETAATTAVLAKNTLIVDRNGFAWVSLMDGVNFAYKRRDQTFALDGQFGRKTQGLKLAVGLQIDKIESPLNVTEFGSYSDHMLFAAKYDLVGVHASLQGDPWREGFHADALELRVGRATGIHVVDQYRLLNVDVAKRPFNEAMLRFAPYYLGFVGRSGFVRITAPLAYTWNSFKPVTVLQANGDGQEVGLYGTRSSFGLKLDLGLRY</sequence>
<reference evidence="2 3" key="1">
    <citation type="journal article" date="2023" name="Antonie Van Leeuwenhoek">
        <title>Mesoterricola silvestris gen. nov., sp. nov., Mesoterricola sediminis sp. nov., Geothrix oryzae sp. nov., Geothrix edaphica sp. nov., Geothrix rubra sp. nov., and Geothrix limicola sp. nov., six novel members of Acidobacteriota isolated from soils.</title>
        <authorList>
            <person name="Itoh H."/>
            <person name="Sugisawa Y."/>
            <person name="Mise K."/>
            <person name="Xu Z."/>
            <person name="Kuniyasu M."/>
            <person name="Ushijima N."/>
            <person name="Kawano K."/>
            <person name="Kobayashi E."/>
            <person name="Shiratori Y."/>
            <person name="Masuda Y."/>
            <person name="Senoo K."/>
        </authorList>
    </citation>
    <scope>NUCLEOTIDE SEQUENCE [LARGE SCALE GENOMIC DNA]</scope>
    <source>
        <strain evidence="2 3">Red804</strain>
    </source>
</reference>
<keyword evidence="3" id="KW-1185">Reference proteome</keyword>
<gene>
    <name evidence="2" type="ORF">GETHLI_23560</name>
</gene>
<feature type="compositionally biased region" description="Low complexity" evidence="1">
    <location>
        <begin position="134"/>
        <end position="147"/>
    </location>
</feature>
<protein>
    <submittedName>
        <fullName evidence="2">Uncharacterized protein</fullName>
    </submittedName>
</protein>
<name>A0ABQ5QG83_9BACT</name>
<proteinExistence type="predicted"/>
<accession>A0ABQ5QG83</accession>
<dbReference type="EMBL" id="BSDE01000004">
    <property type="protein sequence ID" value="GLH73854.1"/>
    <property type="molecule type" value="Genomic_DNA"/>
</dbReference>
<evidence type="ECO:0000313" key="3">
    <source>
        <dbReference type="Proteomes" id="UP001165069"/>
    </source>
</evidence>
<evidence type="ECO:0000313" key="2">
    <source>
        <dbReference type="EMBL" id="GLH73854.1"/>
    </source>
</evidence>
<organism evidence="2 3">
    <name type="scientific">Geothrix limicola</name>
    <dbReference type="NCBI Taxonomy" id="2927978"/>
    <lineage>
        <taxon>Bacteria</taxon>
        <taxon>Pseudomonadati</taxon>
        <taxon>Acidobacteriota</taxon>
        <taxon>Holophagae</taxon>
        <taxon>Holophagales</taxon>
        <taxon>Holophagaceae</taxon>
        <taxon>Geothrix</taxon>
    </lineage>
</organism>